<dbReference type="GO" id="GO:0005737">
    <property type="term" value="C:cytoplasm"/>
    <property type="evidence" value="ECO:0007669"/>
    <property type="project" value="UniProtKB-SubCell"/>
</dbReference>
<evidence type="ECO:0000256" key="8">
    <source>
        <dbReference type="ARBA" id="ARBA00023163"/>
    </source>
</evidence>
<accession>A0A317SXU9</accession>
<dbReference type="STRING" id="42249.A0A317SXU9"/>
<evidence type="ECO:0000256" key="6">
    <source>
        <dbReference type="ARBA" id="ARBA00023015"/>
    </source>
</evidence>
<protein>
    <recommendedName>
        <fullName evidence="4">CCR4-NOT transcription complex subunit 11</fullName>
    </recommendedName>
</protein>
<evidence type="ECO:0000256" key="4">
    <source>
        <dbReference type="ARBA" id="ARBA00014872"/>
    </source>
</evidence>
<dbReference type="GO" id="GO:0030014">
    <property type="term" value="C:CCR4-NOT complex"/>
    <property type="evidence" value="ECO:0007669"/>
    <property type="project" value="InterPro"/>
</dbReference>
<evidence type="ECO:0000256" key="5">
    <source>
        <dbReference type="ARBA" id="ARBA00022490"/>
    </source>
</evidence>
<evidence type="ECO:0000256" key="1">
    <source>
        <dbReference type="ARBA" id="ARBA00004123"/>
    </source>
</evidence>
<evidence type="ECO:0000313" key="12">
    <source>
        <dbReference type="Proteomes" id="UP000246991"/>
    </source>
</evidence>
<keyword evidence="7" id="KW-0943">RNA-mediated gene silencing</keyword>
<evidence type="ECO:0000256" key="2">
    <source>
        <dbReference type="ARBA" id="ARBA00004496"/>
    </source>
</evidence>
<dbReference type="AlphaFoldDB" id="A0A317SXU9"/>
<dbReference type="InterPro" id="IPR019312">
    <property type="entry name" value="CNOT11"/>
</dbReference>
<evidence type="ECO:0000256" key="10">
    <source>
        <dbReference type="SAM" id="MobiDB-lite"/>
    </source>
</evidence>
<feature type="compositionally biased region" description="Low complexity" evidence="10">
    <location>
        <begin position="236"/>
        <end position="246"/>
    </location>
</feature>
<comment type="subcellular location">
    <subcellularLocation>
        <location evidence="2">Cytoplasm</location>
    </subcellularLocation>
    <subcellularLocation>
        <location evidence="1">Nucleus</location>
    </subcellularLocation>
</comment>
<dbReference type="Pfam" id="PF10155">
    <property type="entry name" value="CNOT11"/>
    <property type="match status" value="1"/>
</dbReference>
<keyword evidence="9" id="KW-0539">Nucleus</keyword>
<dbReference type="GO" id="GO:0031047">
    <property type="term" value="P:regulatory ncRNA-mediated gene silencing"/>
    <property type="evidence" value="ECO:0007669"/>
    <property type="project" value="UniProtKB-KW"/>
</dbReference>
<keyword evidence="5" id="KW-0963">Cytoplasm</keyword>
<dbReference type="PANTHER" id="PTHR15975:SF0">
    <property type="entry name" value="CCR4-NOT TRANSCRIPTION COMPLEX SUBUNIT 11"/>
    <property type="match status" value="1"/>
</dbReference>
<feature type="compositionally biased region" description="Polar residues" evidence="10">
    <location>
        <begin position="247"/>
        <end position="260"/>
    </location>
</feature>
<evidence type="ECO:0000256" key="3">
    <source>
        <dbReference type="ARBA" id="ARBA00008030"/>
    </source>
</evidence>
<dbReference type="Proteomes" id="UP000246991">
    <property type="component" value="Unassembled WGS sequence"/>
</dbReference>
<dbReference type="GO" id="GO:0005634">
    <property type="term" value="C:nucleus"/>
    <property type="evidence" value="ECO:0007669"/>
    <property type="project" value="UniProtKB-SubCell"/>
</dbReference>
<feature type="region of interest" description="Disordered" evidence="10">
    <location>
        <begin position="335"/>
        <end position="355"/>
    </location>
</feature>
<dbReference type="EMBL" id="PYWC01000016">
    <property type="protein sequence ID" value="PWW78236.1"/>
    <property type="molecule type" value="Genomic_DNA"/>
</dbReference>
<organism evidence="11 12">
    <name type="scientific">Tuber magnatum</name>
    <name type="common">white Piedmont truffle</name>
    <dbReference type="NCBI Taxonomy" id="42249"/>
    <lineage>
        <taxon>Eukaryota</taxon>
        <taxon>Fungi</taxon>
        <taxon>Dikarya</taxon>
        <taxon>Ascomycota</taxon>
        <taxon>Pezizomycotina</taxon>
        <taxon>Pezizomycetes</taxon>
        <taxon>Pezizales</taxon>
        <taxon>Tuberaceae</taxon>
        <taxon>Tuber</taxon>
    </lineage>
</organism>
<keyword evidence="6" id="KW-0805">Transcription regulation</keyword>
<keyword evidence="8" id="KW-0804">Transcription</keyword>
<keyword evidence="12" id="KW-1185">Reference proteome</keyword>
<evidence type="ECO:0000256" key="7">
    <source>
        <dbReference type="ARBA" id="ARBA00023158"/>
    </source>
</evidence>
<gene>
    <name evidence="11" type="ORF">C7212DRAFT_358249</name>
</gene>
<sequence>MLLSTNPLPAELVRALTIFTDQFQKTANAFLSIPTVRENAFTRVCELHNTLEILSTVPEPVGTLMQILGTRVTSGHDFARNSAWEYLAFMLNAEFVLFEAYRMYGLRMNPSLAHWVDVCREYEAGKQKQQQRGGDRGAGSGVREEVLRIRVAFVKGILGEHGDRLAGLSPHEFAGRGLEFVVDVESFTEALREQGIYDAPMEGKKNLRGGDGGAKKGHRGELGIDDVGAGAGGSGCSSASGLTSGAQTPSNGRPSPLAQDTATEVSTFLVRAMSEELRPNVVNSLLAALKSMPSLLTAYPLDFLSTPTLASLISNNPVLARGILILILSSPITTATSNTTPTPPSPPSTSHRRQEIHSSLSFLTPTLNALETINILITQTSALTKDEANLLIHNFLSNGTRSAEEMLDGEYRDGGSGKRAQARQVQLLCLFVQSLLRAGVISLRDVYYEVQMLGVTFMYVKEARELWKAVCG</sequence>
<comment type="caution">
    <text evidence="11">The sequence shown here is derived from an EMBL/GenBank/DDBJ whole genome shotgun (WGS) entry which is preliminary data.</text>
</comment>
<dbReference type="OrthoDB" id="10265389at2759"/>
<comment type="similarity">
    <text evidence="3">Belongs to the CNOT11 family.</text>
</comment>
<feature type="region of interest" description="Disordered" evidence="10">
    <location>
        <begin position="201"/>
        <end position="260"/>
    </location>
</feature>
<reference evidence="11 12" key="1">
    <citation type="submission" date="2018-03" db="EMBL/GenBank/DDBJ databases">
        <title>Genomes of Pezizomycetes fungi and the evolution of truffles.</title>
        <authorList>
            <person name="Murat C."/>
            <person name="Payen T."/>
            <person name="Noel B."/>
            <person name="Kuo A."/>
            <person name="Martin F.M."/>
        </authorList>
    </citation>
    <scope>NUCLEOTIDE SEQUENCE [LARGE SCALE GENOMIC DNA]</scope>
    <source>
        <strain evidence="11">091103-1</strain>
    </source>
</reference>
<evidence type="ECO:0000313" key="11">
    <source>
        <dbReference type="EMBL" id="PWW78236.1"/>
    </source>
</evidence>
<evidence type="ECO:0000256" key="9">
    <source>
        <dbReference type="ARBA" id="ARBA00023242"/>
    </source>
</evidence>
<proteinExistence type="inferred from homology"/>
<name>A0A317SXU9_9PEZI</name>
<dbReference type="PANTHER" id="PTHR15975">
    <property type="entry name" value="CCR4-NOT TRANSCRIPTION COMPLEX SUBUNIT 11"/>
    <property type="match status" value="1"/>
</dbReference>